<dbReference type="SMART" id="SM00895">
    <property type="entry name" value="FCD"/>
    <property type="match status" value="1"/>
</dbReference>
<proteinExistence type="predicted"/>
<sequence>MPPTTKEDELSSVEPESVSERMNQADIAYSRLKKLILDGTLPAGAQMLEQEAAERLDMSRTPVREAMVRLRQDGMVEIRPRHGMRVLPVSARDMADIYEVLTALEGTAAEAVARRGLSARPLNALRGAVTDMGKALEAGDLAAWAEADERFHSQLVQMSGNTRLIQMVGQLWDQAHRARMLTLKLRPTPTNSVAEHAALVDAIASGDPAAARQIHEDHRRRAGTMLVELLERLGLSQL</sequence>
<reference evidence="6" key="2">
    <citation type="submission" date="2023-01" db="EMBL/GenBank/DDBJ databases">
        <title>Draft genome sequence of Devosia yakushimensis strain NBRC 103855.</title>
        <authorList>
            <person name="Sun Q."/>
            <person name="Mori K."/>
        </authorList>
    </citation>
    <scope>NUCLEOTIDE SEQUENCE</scope>
    <source>
        <strain evidence="6">NBRC 103855</strain>
    </source>
</reference>
<accession>A0ABQ5UIT5</accession>
<dbReference type="Proteomes" id="UP001161406">
    <property type="component" value="Unassembled WGS sequence"/>
</dbReference>
<dbReference type="PANTHER" id="PTHR43537:SF5">
    <property type="entry name" value="UXU OPERON TRANSCRIPTIONAL REGULATOR"/>
    <property type="match status" value="1"/>
</dbReference>
<dbReference type="RefSeq" id="WP_284391189.1">
    <property type="nucleotide sequence ID" value="NZ_BSNG01000001.1"/>
</dbReference>
<dbReference type="InterPro" id="IPR008920">
    <property type="entry name" value="TF_FadR/GntR_C"/>
</dbReference>
<reference evidence="6" key="1">
    <citation type="journal article" date="2014" name="Int. J. Syst. Evol. Microbiol.">
        <title>Complete genome of a new Firmicutes species belonging to the dominant human colonic microbiota ('Ruminococcus bicirculans') reveals two chromosomes and a selective capacity to utilize plant glucans.</title>
        <authorList>
            <consortium name="NISC Comparative Sequencing Program"/>
            <person name="Wegmann U."/>
            <person name="Louis P."/>
            <person name="Goesmann A."/>
            <person name="Henrissat B."/>
            <person name="Duncan S.H."/>
            <person name="Flint H.J."/>
        </authorList>
    </citation>
    <scope>NUCLEOTIDE SEQUENCE</scope>
    <source>
        <strain evidence="6">NBRC 103855</strain>
    </source>
</reference>
<feature type="domain" description="HTH gntR-type" evidence="5">
    <location>
        <begin position="22"/>
        <end position="89"/>
    </location>
</feature>
<dbReference type="PROSITE" id="PS50949">
    <property type="entry name" value="HTH_GNTR"/>
    <property type="match status" value="1"/>
</dbReference>
<dbReference type="Pfam" id="PF00392">
    <property type="entry name" value="GntR"/>
    <property type="match status" value="1"/>
</dbReference>
<organism evidence="6 7">
    <name type="scientific">Devosia yakushimensis</name>
    <dbReference type="NCBI Taxonomy" id="470028"/>
    <lineage>
        <taxon>Bacteria</taxon>
        <taxon>Pseudomonadati</taxon>
        <taxon>Pseudomonadota</taxon>
        <taxon>Alphaproteobacteria</taxon>
        <taxon>Hyphomicrobiales</taxon>
        <taxon>Devosiaceae</taxon>
        <taxon>Devosia</taxon>
    </lineage>
</organism>
<dbReference type="SUPFAM" id="SSF46785">
    <property type="entry name" value="Winged helix' DNA-binding domain"/>
    <property type="match status" value="1"/>
</dbReference>
<dbReference type="PANTHER" id="PTHR43537">
    <property type="entry name" value="TRANSCRIPTIONAL REGULATOR, GNTR FAMILY"/>
    <property type="match status" value="1"/>
</dbReference>
<keyword evidence="1" id="KW-0805">Transcription regulation</keyword>
<evidence type="ECO:0000256" key="3">
    <source>
        <dbReference type="ARBA" id="ARBA00023163"/>
    </source>
</evidence>
<dbReference type="Gene3D" id="1.10.10.10">
    <property type="entry name" value="Winged helix-like DNA-binding domain superfamily/Winged helix DNA-binding domain"/>
    <property type="match status" value="1"/>
</dbReference>
<dbReference type="Gene3D" id="1.20.120.530">
    <property type="entry name" value="GntR ligand-binding domain-like"/>
    <property type="match status" value="1"/>
</dbReference>
<evidence type="ECO:0000313" key="7">
    <source>
        <dbReference type="Proteomes" id="UP001161406"/>
    </source>
</evidence>
<comment type="caution">
    <text evidence="6">The sequence shown here is derived from an EMBL/GenBank/DDBJ whole genome shotgun (WGS) entry which is preliminary data.</text>
</comment>
<keyword evidence="3" id="KW-0804">Transcription</keyword>
<evidence type="ECO:0000256" key="4">
    <source>
        <dbReference type="SAM" id="MobiDB-lite"/>
    </source>
</evidence>
<dbReference type="SMART" id="SM00345">
    <property type="entry name" value="HTH_GNTR"/>
    <property type="match status" value="1"/>
</dbReference>
<keyword evidence="2" id="KW-0238">DNA-binding</keyword>
<feature type="region of interest" description="Disordered" evidence="4">
    <location>
        <begin position="1"/>
        <end position="20"/>
    </location>
</feature>
<dbReference type="InterPro" id="IPR000524">
    <property type="entry name" value="Tscrpt_reg_HTH_GntR"/>
</dbReference>
<protein>
    <submittedName>
        <fullName evidence="6">GntR family transcriptional regulator</fullName>
    </submittedName>
</protein>
<name>A0ABQ5UIT5_9HYPH</name>
<dbReference type="CDD" id="cd07377">
    <property type="entry name" value="WHTH_GntR"/>
    <property type="match status" value="1"/>
</dbReference>
<dbReference type="InterPro" id="IPR036390">
    <property type="entry name" value="WH_DNA-bd_sf"/>
</dbReference>
<keyword evidence="7" id="KW-1185">Reference proteome</keyword>
<dbReference type="InterPro" id="IPR011711">
    <property type="entry name" value="GntR_C"/>
</dbReference>
<dbReference type="EMBL" id="BSNG01000001">
    <property type="protein sequence ID" value="GLQ10526.1"/>
    <property type="molecule type" value="Genomic_DNA"/>
</dbReference>
<evidence type="ECO:0000256" key="2">
    <source>
        <dbReference type="ARBA" id="ARBA00023125"/>
    </source>
</evidence>
<dbReference type="Pfam" id="PF07729">
    <property type="entry name" value="FCD"/>
    <property type="match status" value="1"/>
</dbReference>
<dbReference type="SUPFAM" id="SSF48008">
    <property type="entry name" value="GntR ligand-binding domain-like"/>
    <property type="match status" value="1"/>
</dbReference>
<dbReference type="InterPro" id="IPR036388">
    <property type="entry name" value="WH-like_DNA-bd_sf"/>
</dbReference>
<gene>
    <name evidence="6" type="ORF">GCM10007913_24580</name>
</gene>
<evidence type="ECO:0000256" key="1">
    <source>
        <dbReference type="ARBA" id="ARBA00023015"/>
    </source>
</evidence>
<evidence type="ECO:0000313" key="6">
    <source>
        <dbReference type="EMBL" id="GLQ10526.1"/>
    </source>
</evidence>
<evidence type="ECO:0000259" key="5">
    <source>
        <dbReference type="PROSITE" id="PS50949"/>
    </source>
</evidence>